<name>A0ABD1KZR3_9FABA</name>
<protein>
    <submittedName>
        <fullName evidence="1">Uncharacterized protein</fullName>
    </submittedName>
</protein>
<dbReference type="Proteomes" id="UP001603857">
    <property type="component" value="Unassembled WGS sequence"/>
</dbReference>
<sequence>MLFWLPFFGSFWTKRRCFTSFCQGPETVVFGVEEVVGVTMAERRERASKGGRNL</sequence>
<dbReference type="EMBL" id="JBGMDY010000011">
    <property type="protein sequence ID" value="KAL2316759.1"/>
    <property type="molecule type" value="Genomic_DNA"/>
</dbReference>
<comment type="caution">
    <text evidence="1">The sequence shown here is derived from an EMBL/GenBank/DDBJ whole genome shotgun (WGS) entry which is preliminary data.</text>
</comment>
<keyword evidence="2" id="KW-1185">Reference proteome</keyword>
<gene>
    <name evidence="1" type="ORF">Fmac_030635</name>
</gene>
<dbReference type="AlphaFoldDB" id="A0ABD1KZR3"/>
<accession>A0ABD1KZR3</accession>
<evidence type="ECO:0000313" key="2">
    <source>
        <dbReference type="Proteomes" id="UP001603857"/>
    </source>
</evidence>
<organism evidence="1 2">
    <name type="scientific">Flemingia macrophylla</name>
    <dbReference type="NCBI Taxonomy" id="520843"/>
    <lineage>
        <taxon>Eukaryota</taxon>
        <taxon>Viridiplantae</taxon>
        <taxon>Streptophyta</taxon>
        <taxon>Embryophyta</taxon>
        <taxon>Tracheophyta</taxon>
        <taxon>Spermatophyta</taxon>
        <taxon>Magnoliopsida</taxon>
        <taxon>eudicotyledons</taxon>
        <taxon>Gunneridae</taxon>
        <taxon>Pentapetalae</taxon>
        <taxon>rosids</taxon>
        <taxon>fabids</taxon>
        <taxon>Fabales</taxon>
        <taxon>Fabaceae</taxon>
        <taxon>Papilionoideae</taxon>
        <taxon>50 kb inversion clade</taxon>
        <taxon>NPAAA clade</taxon>
        <taxon>indigoferoid/millettioid clade</taxon>
        <taxon>Phaseoleae</taxon>
        <taxon>Flemingia</taxon>
    </lineage>
</organism>
<reference evidence="1 2" key="1">
    <citation type="submission" date="2024-08" db="EMBL/GenBank/DDBJ databases">
        <title>Insights into the chromosomal genome structure of Flemingia macrophylla.</title>
        <authorList>
            <person name="Ding Y."/>
            <person name="Zhao Y."/>
            <person name="Bi W."/>
            <person name="Wu M."/>
            <person name="Zhao G."/>
            <person name="Gong Y."/>
            <person name="Li W."/>
            <person name="Zhang P."/>
        </authorList>
    </citation>
    <scope>NUCLEOTIDE SEQUENCE [LARGE SCALE GENOMIC DNA]</scope>
    <source>
        <strain evidence="1">DYQJB</strain>
        <tissue evidence="1">Leaf</tissue>
    </source>
</reference>
<proteinExistence type="predicted"/>
<evidence type="ECO:0000313" key="1">
    <source>
        <dbReference type="EMBL" id="KAL2316759.1"/>
    </source>
</evidence>